<evidence type="ECO:0000313" key="1">
    <source>
        <dbReference type="EMBL" id="MBE6511567.1"/>
    </source>
</evidence>
<protein>
    <submittedName>
        <fullName evidence="1">Uncharacterized protein</fullName>
    </submittedName>
</protein>
<gene>
    <name evidence="1" type="ORF">E7Z75_00240</name>
</gene>
<dbReference type="EMBL" id="SUTG01000001">
    <property type="protein sequence ID" value="MBE6511567.1"/>
    <property type="molecule type" value="Genomic_DNA"/>
</dbReference>
<name>A0A8T3VLQ7_METOL</name>
<comment type="caution">
    <text evidence="1">The sequence shown here is derived from an EMBL/GenBank/DDBJ whole genome shotgun (WGS) entry which is preliminary data.</text>
</comment>
<dbReference type="AlphaFoldDB" id="A0A8T3VLQ7"/>
<organism evidence="1 2">
    <name type="scientific">Methanobrevibacter olleyae</name>
    <dbReference type="NCBI Taxonomy" id="294671"/>
    <lineage>
        <taxon>Archaea</taxon>
        <taxon>Methanobacteriati</taxon>
        <taxon>Methanobacteriota</taxon>
        <taxon>Methanomada group</taxon>
        <taxon>Methanobacteria</taxon>
        <taxon>Methanobacteriales</taxon>
        <taxon>Methanobacteriaceae</taxon>
        <taxon>Methanobrevibacter</taxon>
    </lineage>
</organism>
<evidence type="ECO:0000313" key="2">
    <source>
        <dbReference type="Proteomes" id="UP000732619"/>
    </source>
</evidence>
<proteinExistence type="predicted"/>
<dbReference type="Proteomes" id="UP000732619">
    <property type="component" value="Unassembled WGS sequence"/>
</dbReference>
<sequence>MAKKSKAKNRINTKILDFIDESDFDSNTKSFLYSCLEMEFLRDKKGSRNYFKDYDKIVDKYVE</sequence>
<accession>A0A8T3VLQ7</accession>
<reference evidence="1" key="1">
    <citation type="submission" date="2019-04" db="EMBL/GenBank/DDBJ databases">
        <title>Evolution of Biomass-Degrading Anaerobic Consortia Revealed by Metagenomics.</title>
        <authorList>
            <person name="Peng X."/>
        </authorList>
    </citation>
    <scope>NUCLEOTIDE SEQUENCE</scope>
    <source>
        <strain evidence="1">SIG14</strain>
    </source>
</reference>